<dbReference type="OrthoDB" id="448399at2759"/>
<evidence type="ECO:0000259" key="15">
    <source>
        <dbReference type="PROSITE" id="PS50199"/>
    </source>
</evidence>
<feature type="compositionally biased region" description="Low complexity" evidence="13">
    <location>
        <begin position="605"/>
        <end position="627"/>
    </location>
</feature>
<feature type="domain" description="RanBP2-type" evidence="15">
    <location>
        <begin position="491"/>
        <end position="520"/>
    </location>
</feature>
<evidence type="ECO:0000256" key="11">
    <source>
        <dbReference type="PROSITE-ProRule" id="PRU00176"/>
    </source>
</evidence>
<evidence type="ECO:0008006" key="18">
    <source>
        <dbReference type="Google" id="ProtNLM"/>
    </source>
</evidence>
<gene>
    <name evidence="16" type="ORF">HG535_0E05140</name>
</gene>
<evidence type="ECO:0000313" key="17">
    <source>
        <dbReference type="Proteomes" id="UP000509704"/>
    </source>
</evidence>
<dbReference type="PROSITE" id="PS50199">
    <property type="entry name" value="ZF_RANBP2_2"/>
    <property type="match status" value="2"/>
</dbReference>
<keyword evidence="3" id="KW-0158">Chromosome</keyword>
<reference evidence="16 17" key="1">
    <citation type="submission" date="2020-07" db="EMBL/GenBank/DDBJ databases">
        <title>The yeast mating-type switching endonuclease HO is a domesticated member of an unorthodox homing genetic element family.</title>
        <authorList>
            <person name="Coughlan A.Y."/>
            <person name="Lombardi L."/>
            <person name="Braun-Galleani S."/>
            <person name="Martos A.R."/>
            <person name="Galeote V."/>
            <person name="Bigey F."/>
            <person name="Dequin S."/>
            <person name="Byrne K.P."/>
            <person name="Wolfe K.H."/>
        </authorList>
    </citation>
    <scope>NUCLEOTIDE SEQUENCE [LARGE SCALE GENOMIC DNA]</scope>
    <source>
        <strain evidence="16 17">NRRL Y-6702</strain>
    </source>
</reference>
<dbReference type="GO" id="GO:0008270">
    <property type="term" value="F:zinc ion binding"/>
    <property type="evidence" value="ECO:0007669"/>
    <property type="project" value="UniProtKB-KW"/>
</dbReference>
<dbReference type="GO" id="GO:0005694">
    <property type="term" value="C:chromosome"/>
    <property type="evidence" value="ECO:0007669"/>
    <property type="project" value="UniProtKB-SubCell"/>
</dbReference>
<dbReference type="GO" id="GO:0005634">
    <property type="term" value="C:nucleus"/>
    <property type="evidence" value="ECO:0007669"/>
    <property type="project" value="UniProtKB-SubCell"/>
</dbReference>
<accession>A0A7H9B4A6</accession>
<dbReference type="GO" id="GO:0003729">
    <property type="term" value="F:mRNA binding"/>
    <property type="evidence" value="ECO:0007669"/>
    <property type="project" value="TreeGrafter"/>
</dbReference>
<evidence type="ECO:0000313" key="16">
    <source>
        <dbReference type="EMBL" id="QLG73430.1"/>
    </source>
</evidence>
<evidence type="ECO:0000256" key="10">
    <source>
        <dbReference type="ARBA" id="ARBA00023242"/>
    </source>
</evidence>
<keyword evidence="17" id="KW-1185">Reference proteome</keyword>
<feature type="domain" description="RRM" evidence="14">
    <location>
        <begin position="208"/>
        <end position="304"/>
    </location>
</feature>
<dbReference type="InterPro" id="IPR012677">
    <property type="entry name" value="Nucleotide-bd_a/b_plait_sf"/>
</dbReference>
<evidence type="ECO:0000256" key="13">
    <source>
        <dbReference type="SAM" id="MobiDB-lite"/>
    </source>
</evidence>
<dbReference type="Proteomes" id="UP000509704">
    <property type="component" value="Chromosome 5"/>
</dbReference>
<comment type="subcellular location">
    <subcellularLocation>
        <location evidence="2">Chromosome</location>
    </subcellularLocation>
    <subcellularLocation>
        <location evidence="1">Nucleus</location>
    </subcellularLocation>
</comment>
<proteinExistence type="predicted"/>
<keyword evidence="10" id="KW-0539">Nucleus</keyword>
<evidence type="ECO:0000256" key="7">
    <source>
        <dbReference type="ARBA" id="ARBA00022771"/>
    </source>
</evidence>
<dbReference type="FunFam" id="4.10.1060.10:FF:000024">
    <property type="entry name" value="RNA-binding protein"/>
    <property type="match status" value="1"/>
</dbReference>
<evidence type="ECO:0000256" key="4">
    <source>
        <dbReference type="ARBA" id="ARBA00022553"/>
    </source>
</evidence>
<dbReference type="GeneID" id="59237172"/>
<dbReference type="InterPro" id="IPR001876">
    <property type="entry name" value="Znf_RanBP2"/>
</dbReference>
<dbReference type="EMBL" id="CP058608">
    <property type="protein sequence ID" value="QLG73430.1"/>
    <property type="molecule type" value="Genomic_DNA"/>
</dbReference>
<keyword evidence="5" id="KW-0479">Metal-binding</keyword>
<dbReference type="PROSITE" id="PS50102">
    <property type="entry name" value="RRM"/>
    <property type="match status" value="1"/>
</dbReference>
<evidence type="ECO:0000256" key="9">
    <source>
        <dbReference type="ARBA" id="ARBA00022884"/>
    </source>
</evidence>
<evidence type="ECO:0000256" key="2">
    <source>
        <dbReference type="ARBA" id="ARBA00004286"/>
    </source>
</evidence>
<dbReference type="Gene3D" id="4.10.1060.10">
    <property type="entry name" value="Zinc finger, RanBP2-type"/>
    <property type="match status" value="2"/>
</dbReference>
<name>A0A7H9B4A6_ZYGMR</name>
<dbReference type="InterPro" id="IPR000504">
    <property type="entry name" value="RRM_dom"/>
</dbReference>
<dbReference type="InterPro" id="IPR035979">
    <property type="entry name" value="RBD_domain_sf"/>
</dbReference>
<feature type="compositionally biased region" description="Low complexity" evidence="13">
    <location>
        <begin position="440"/>
        <end position="475"/>
    </location>
</feature>
<feature type="compositionally biased region" description="Polar residues" evidence="13">
    <location>
        <begin position="476"/>
        <end position="486"/>
    </location>
</feature>
<feature type="region of interest" description="Disordered" evidence="13">
    <location>
        <begin position="438"/>
        <end position="486"/>
    </location>
</feature>
<evidence type="ECO:0000256" key="3">
    <source>
        <dbReference type="ARBA" id="ARBA00022454"/>
    </source>
</evidence>
<evidence type="ECO:0000256" key="12">
    <source>
        <dbReference type="PROSITE-ProRule" id="PRU00322"/>
    </source>
</evidence>
<dbReference type="SMART" id="SM00547">
    <property type="entry name" value="ZnF_RBZ"/>
    <property type="match status" value="2"/>
</dbReference>
<dbReference type="AlphaFoldDB" id="A0A7H9B4A6"/>
<dbReference type="SUPFAM" id="SSF54928">
    <property type="entry name" value="RNA-binding domain, RBD"/>
    <property type="match status" value="1"/>
</dbReference>
<protein>
    <recommendedName>
        <fullName evidence="18">Asparagine-rich protein</fullName>
    </recommendedName>
</protein>
<dbReference type="PROSITE" id="PS01358">
    <property type="entry name" value="ZF_RANBP2_1"/>
    <property type="match status" value="2"/>
</dbReference>
<evidence type="ECO:0000256" key="5">
    <source>
        <dbReference type="ARBA" id="ARBA00022723"/>
    </source>
</evidence>
<dbReference type="PANTHER" id="PTHR23111:SF40">
    <property type="entry name" value="RNA-BINDING PROTEIN INVOLVED IN HETEROCHROMATIN ASSEMBLY-RELATED"/>
    <property type="match status" value="1"/>
</dbReference>
<feature type="domain" description="RanBP2-type" evidence="15">
    <location>
        <begin position="337"/>
        <end position="366"/>
    </location>
</feature>
<evidence type="ECO:0000256" key="6">
    <source>
        <dbReference type="ARBA" id="ARBA00022737"/>
    </source>
</evidence>
<dbReference type="KEGG" id="zmk:HG535_0E05140"/>
<dbReference type="InterPro" id="IPR036443">
    <property type="entry name" value="Znf_RanBP2_sf"/>
</dbReference>
<sequence>MHYVVLEVQTSHIVEKPKDQCRVRKLSYQIIDADSLKPSYDEESLPFVSLDAPDSITFEQAIENFDRDIQKAIGTESEFVFCSLNSTWDIRVTLPRQARDEGFMLPSYLQHPKVFDLWKEYERWCINHPEVISLKKNGNKKPKDISEIFKLLDIPDRASNEVVDVRKTVDILLQLHKKCTTPEDNSMVLTLPYDSYSDIRNFLQELSTVLYLNNLPPDTTQSELESWFTQFGARPIGFWTVKNIVEETSNVNNNWSMNNSPYVEEQDSISGFVVFQSHEEATAALTLNGRSILSNMANTKQPRVVEHIVEIQPSSTRVLERAQTILSPFPQSKNKPRPGDWNCPSCGFSNFQRRTSCFRCSFPSTSSQNNVNKLYMSVNSNNANVGNLGTNHDNNGNANGNPNLRSNQTQFVQNLHIQTQIPPHARVMTPTYGESTHMMNQTHRYNGNNNHNISSNYNNNNNNNNNSNGNTTRYNPQSHGTPGSGSNVPFRAGDWKCPTCAYHNFAKNVVCLRCGGPKMTISDLENKLMDNSNNSNSNNITNDQNYNNNLNAYTNKNANTQTNAHTNTNTITSTNTNTNVYNKSFMGGLMNTASMGSTASLNEYGSNRRSNGNFSNGDNSHGFSNSGLGVSLDVRSSSEPKW</sequence>
<dbReference type="Gene3D" id="3.30.420.10">
    <property type="entry name" value="Ribonuclease H-like superfamily/Ribonuclease H"/>
    <property type="match status" value="1"/>
</dbReference>
<feature type="region of interest" description="Disordered" evidence="13">
    <location>
        <begin position="601"/>
        <end position="642"/>
    </location>
</feature>
<evidence type="ECO:0000256" key="1">
    <source>
        <dbReference type="ARBA" id="ARBA00004123"/>
    </source>
</evidence>
<keyword evidence="9 11" id="KW-0694">RNA-binding</keyword>
<dbReference type="Gene3D" id="3.30.70.330">
    <property type="match status" value="1"/>
</dbReference>
<evidence type="ECO:0000256" key="8">
    <source>
        <dbReference type="ARBA" id="ARBA00022833"/>
    </source>
</evidence>
<dbReference type="FunFam" id="4.10.1060.10:FF:000021">
    <property type="entry name" value="MUTL protein homolog 3"/>
    <property type="match status" value="1"/>
</dbReference>
<keyword evidence="8" id="KW-0862">Zinc</keyword>
<dbReference type="GO" id="GO:0005737">
    <property type="term" value="C:cytoplasm"/>
    <property type="evidence" value="ECO:0007669"/>
    <property type="project" value="UniProtKB-ARBA"/>
</dbReference>
<evidence type="ECO:0000259" key="14">
    <source>
        <dbReference type="PROSITE" id="PS50102"/>
    </source>
</evidence>
<organism evidence="16 17">
    <name type="scientific">Zygotorulaspora mrakii</name>
    <name type="common">Zygosaccharomyces mrakii</name>
    <dbReference type="NCBI Taxonomy" id="42260"/>
    <lineage>
        <taxon>Eukaryota</taxon>
        <taxon>Fungi</taxon>
        <taxon>Dikarya</taxon>
        <taxon>Ascomycota</taxon>
        <taxon>Saccharomycotina</taxon>
        <taxon>Saccharomycetes</taxon>
        <taxon>Saccharomycetales</taxon>
        <taxon>Saccharomycetaceae</taxon>
        <taxon>Zygotorulaspora</taxon>
    </lineage>
</organism>
<dbReference type="RefSeq" id="XP_037145157.1">
    <property type="nucleotide sequence ID" value="XM_037289262.1"/>
</dbReference>
<dbReference type="PANTHER" id="PTHR23111">
    <property type="entry name" value="ZINC FINGER PROTEIN"/>
    <property type="match status" value="1"/>
</dbReference>
<keyword evidence="7 12" id="KW-0863">Zinc-finger</keyword>
<keyword evidence="4" id="KW-0597">Phosphoprotein</keyword>
<keyword evidence="6" id="KW-0677">Repeat</keyword>
<dbReference type="InterPro" id="IPR036397">
    <property type="entry name" value="RNaseH_sf"/>
</dbReference>
<dbReference type="SUPFAM" id="SSF90209">
    <property type="entry name" value="Ran binding protein zinc finger-like"/>
    <property type="match status" value="2"/>
</dbReference>
<dbReference type="Pfam" id="PF00641">
    <property type="entry name" value="Zn_ribbon_RanBP"/>
    <property type="match status" value="2"/>
</dbReference>